<dbReference type="InterPro" id="IPR040836">
    <property type="entry name" value="SAVED"/>
</dbReference>
<protein>
    <recommendedName>
        <fullName evidence="1">SMODS-associated and fused to various effectors domain-containing protein</fullName>
    </recommendedName>
</protein>
<dbReference type="EMBL" id="BJVY01000053">
    <property type="protein sequence ID" value="GEL74732.1"/>
    <property type="molecule type" value="Genomic_DNA"/>
</dbReference>
<accession>A0A511HMB5</accession>
<dbReference type="NCBIfam" id="NF033611">
    <property type="entry name" value="SAVED"/>
    <property type="match status" value="1"/>
</dbReference>
<evidence type="ECO:0000313" key="2">
    <source>
        <dbReference type="EMBL" id="GEL74732.1"/>
    </source>
</evidence>
<organism evidence="2 5">
    <name type="scientific">Myxococcus virescens</name>
    <dbReference type="NCBI Taxonomy" id="83456"/>
    <lineage>
        <taxon>Bacteria</taxon>
        <taxon>Pseudomonadati</taxon>
        <taxon>Myxococcota</taxon>
        <taxon>Myxococcia</taxon>
        <taxon>Myxococcales</taxon>
        <taxon>Cystobacterineae</taxon>
        <taxon>Myxococcaceae</taxon>
        <taxon>Myxococcus</taxon>
    </lineage>
</organism>
<dbReference type="AlphaFoldDB" id="A0A511HMB5"/>
<proteinExistence type="predicted"/>
<dbReference type="Proteomes" id="UP000198717">
    <property type="component" value="Unassembled WGS sequence"/>
</dbReference>
<evidence type="ECO:0000313" key="4">
    <source>
        <dbReference type="Proteomes" id="UP000198717"/>
    </source>
</evidence>
<dbReference type="EMBL" id="FNAJ01000025">
    <property type="protein sequence ID" value="SDF23158.1"/>
    <property type="molecule type" value="Genomic_DNA"/>
</dbReference>
<dbReference type="RefSeq" id="WP_090495609.1">
    <property type="nucleotide sequence ID" value="NZ_BJVY01000053.1"/>
</dbReference>
<comment type="caution">
    <text evidence="2">The sequence shown here is derived from an EMBL/GenBank/DDBJ whole genome shotgun (WGS) entry which is preliminary data.</text>
</comment>
<dbReference type="Proteomes" id="UP000321224">
    <property type="component" value="Unassembled WGS sequence"/>
</dbReference>
<keyword evidence="4" id="KW-1185">Reference proteome</keyword>
<sequence length="610" mass="68686">MRSEDIPINPRTRALIVRYEQDRAVADDAARNTLIQHGLEGDRDVASVVLHPHDRVRSARNLPANEWTDAFSEHARFVEALRKREMELGLDPLPVHLFGCAPLTLMLDLGALLPRRPLRVYQQAQDGSWSLGYDRAAEPNSEPFFQVEGLPARRQGGKGPVVLIVEVTRAIRDNVLSKISAWLPESSILATVCLRPLEGPSASALQGPGQAARAAAQFREVLNSLHQNLEGAESVFLAMDAPGSLATALGSAVNPTTQHPLVLLQLSADHRRYDEVHVICARRAVPRRAPSADDLLKATRTLLEVRRVHGELVSWLRAPAQGALVQHLGSRSYLRSEIDDEPAVTDTPLFRHHGGKWKFGWDLLLGLGALQERLDTREDWNECLRLFLIHEAFHVRQGGLTSYNYRGIGWVGLVLEAADYDADAVGLEVALAWRKAMHGGAVAGVGELKTLEAIIWNSLEMLRVFEPERPVRDLAERRLRRYLIWLFHVCRLSVLAASAPERAARGELDRVTVELVGLPSFRDPHEAYAQRRVELRLGDVREPVMLALYFRHRLVRLDNDRAWVEDLLTTLREWELPPRKDLRERVRLLFERLFDKCPDLLVDASNVTAR</sequence>
<reference evidence="3 4" key="1">
    <citation type="submission" date="2016-10" db="EMBL/GenBank/DDBJ databases">
        <authorList>
            <person name="Varghese N."/>
            <person name="Submissions S."/>
        </authorList>
    </citation>
    <scope>NUCLEOTIDE SEQUENCE [LARGE SCALE GENOMIC DNA]</scope>
    <source>
        <strain evidence="3 4">DSM 2260</strain>
    </source>
</reference>
<reference evidence="2 5" key="2">
    <citation type="submission" date="2019-07" db="EMBL/GenBank/DDBJ databases">
        <title>Whole genome shotgun sequence of Myxococcus virescens NBRC 100334.</title>
        <authorList>
            <person name="Hosoyama A."/>
            <person name="Uohara A."/>
            <person name="Ohji S."/>
            <person name="Ichikawa N."/>
        </authorList>
    </citation>
    <scope>NUCLEOTIDE SEQUENCE [LARGE SCALE GENOMIC DNA]</scope>
    <source>
        <strain evidence="2 5">NBRC 100334</strain>
    </source>
</reference>
<feature type="domain" description="SMODS-associated and fused to various effectors" evidence="1">
    <location>
        <begin position="93"/>
        <end position="276"/>
    </location>
</feature>
<evidence type="ECO:0000259" key="1">
    <source>
        <dbReference type="Pfam" id="PF18145"/>
    </source>
</evidence>
<evidence type="ECO:0000313" key="5">
    <source>
        <dbReference type="Proteomes" id="UP000321224"/>
    </source>
</evidence>
<name>A0A511HMB5_9BACT</name>
<gene>
    <name evidence="2" type="ORF">MVI01_65160</name>
    <name evidence="3" type="ORF">SAMN04488504_1258</name>
</gene>
<dbReference type="Pfam" id="PF18145">
    <property type="entry name" value="SAVED"/>
    <property type="match status" value="1"/>
</dbReference>
<evidence type="ECO:0000313" key="3">
    <source>
        <dbReference type="EMBL" id="SDF23158.1"/>
    </source>
</evidence>